<organism evidence="2 3">
    <name type="scientific">Shackletoniella antarctica</name>
    <dbReference type="NCBI Taxonomy" id="268115"/>
    <lineage>
        <taxon>Bacteria</taxon>
        <taxon>Bacillati</taxon>
        <taxon>Cyanobacteriota</taxon>
        <taxon>Cyanophyceae</taxon>
        <taxon>Oculatellales</taxon>
        <taxon>Oculatellaceae</taxon>
        <taxon>Shackletoniella</taxon>
    </lineage>
</organism>
<reference evidence="2 3" key="2">
    <citation type="submission" date="2018-06" db="EMBL/GenBank/DDBJ databases">
        <title>Metagenomic assembly of (sub)arctic Cyanobacteria and their associated microbiome from non-axenic cultures.</title>
        <authorList>
            <person name="Baurain D."/>
        </authorList>
    </citation>
    <scope>NUCLEOTIDE SEQUENCE [LARGE SCALE GENOMIC DNA]</scope>
    <source>
        <strain evidence="2">ULC041bin1</strain>
    </source>
</reference>
<sequence>MQRFWQTTHQKFLALSAAAERLGHGTITLTLVATTLTGLAIAAPSAKAVEDVQITYGALEASPISVSDLESFARTGIPSRDLQLLLNVLRIEETQARQALTQNVLVDVDSLREASNTFAGQFLWQLLATTVTFTDNDSPGWELLRNAVLDTAASGQLTMLDVLRTIEASRLQVDGRRVMEIASQVDFERIGALASILLGK</sequence>
<dbReference type="EMBL" id="QBMN01000029">
    <property type="protein sequence ID" value="PZO43215.1"/>
    <property type="molecule type" value="Genomic_DNA"/>
</dbReference>
<evidence type="ECO:0000259" key="1">
    <source>
        <dbReference type="Pfam" id="PF07176"/>
    </source>
</evidence>
<dbReference type="InterPro" id="IPR010802">
    <property type="entry name" value="DUF1400"/>
</dbReference>
<evidence type="ECO:0000313" key="2">
    <source>
        <dbReference type="EMBL" id="PZO43215.1"/>
    </source>
</evidence>
<comment type="caution">
    <text evidence="2">The sequence shown here is derived from an EMBL/GenBank/DDBJ whole genome shotgun (WGS) entry which is preliminary data.</text>
</comment>
<dbReference type="Pfam" id="PF07176">
    <property type="entry name" value="DUF1400"/>
    <property type="match status" value="1"/>
</dbReference>
<evidence type="ECO:0000313" key="3">
    <source>
        <dbReference type="Proteomes" id="UP000249081"/>
    </source>
</evidence>
<feature type="domain" description="DUF1400" evidence="1">
    <location>
        <begin position="48"/>
        <end position="174"/>
    </location>
</feature>
<name>A0A2W4Y8B1_9CYAN</name>
<reference evidence="3" key="1">
    <citation type="submission" date="2018-04" db="EMBL/GenBank/DDBJ databases">
        <authorList>
            <person name="Cornet L."/>
        </authorList>
    </citation>
    <scope>NUCLEOTIDE SEQUENCE [LARGE SCALE GENOMIC DNA]</scope>
</reference>
<accession>A0A2W4Y8B1</accession>
<dbReference type="Proteomes" id="UP000249081">
    <property type="component" value="Unassembled WGS sequence"/>
</dbReference>
<proteinExistence type="predicted"/>
<protein>
    <recommendedName>
        <fullName evidence="1">DUF1400 domain-containing protein</fullName>
    </recommendedName>
</protein>
<dbReference type="AlphaFoldDB" id="A0A2W4Y8B1"/>
<gene>
    <name evidence="2" type="ORF">DCF17_06130</name>
</gene>